<dbReference type="RefSeq" id="WP_310114051.1">
    <property type="nucleotide sequence ID" value="NZ_JAVDTN010000017.1"/>
</dbReference>
<dbReference type="Proteomes" id="UP001262032">
    <property type="component" value="Unassembled WGS sequence"/>
</dbReference>
<dbReference type="EMBL" id="JAVDWN010000010">
    <property type="protein sequence ID" value="MDR7164874.1"/>
    <property type="molecule type" value="Genomic_DNA"/>
</dbReference>
<evidence type="ECO:0000313" key="2">
    <source>
        <dbReference type="Proteomes" id="UP001262032"/>
    </source>
</evidence>
<evidence type="ECO:0000313" key="1">
    <source>
        <dbReference type="EMBL" id="MDR7164874.1"/>
    </source>
</evidence>
<dbReference type="Gene3D" id="3.60.21.10">
    <property type="match status" value="1"/>
</dbReference>
<comment type="caution">
    <text evidence="1">The sequence shown here is derived from an EMBL/GenBank/DDBJ whole genome shotgun (WGS) entry which is preliminary data.</text>
</comment>
<organism evidence="1 2">
    <name type="scientific">Pseudarthrobacter oxydans</name>
    <name type="common">Arthrobacter oxydans</name>
    <dbReference type="NCBI Taxonomy" id="1671"/>
    <lineage>
        <taxon>Bacteria</taxon>
        <taxon>Bacillati</taxon>
        <taxon>Actinomycetota</taxon>
        <taxon>Actinomycetes</taxon>
        <taxon>Micrococcales</taxon>
        <taxon>Micrococcaceae</taxon>
        <taxon>Pseudarthrobacter</taxon>
    </lineage>
</organism>
<proteinExistence type="predicted"/>
<dbReference type="GeneID" id="97424175"/>
<name>A0AAW8ND95_PSEOX</name>
<reference evidence="1" key="1">
    <citation type="submission" date="2023-07" db="EMBL/GenBank/DDBJ databases">
        <title>Sorghum-associated microbial communities from plants grown in Nebraska, USA.</title>
        <authorList>
            <person name="Schachtman D."/>
        </authorList>
    </citation>
    <scope>NUCLEOTIDE SEQUENCE</scope>
    <source>
        <strain evidence="1">BE261</strain>
    </source>
</reference>
<dbReference type="AlphaFoldDB" id="A0AAW8ND95"/>
<dbReference type="InterPro" id="IPR029052">
    <property type="entry name" value="Metallo-depent_PP-like"/>
</dbReference>
<dbReference type="SUPFAM" id="SSF56300">
    <property type="entry name" value="Metallo-dependent phosphatases"/>
    <property type="match status" value="1"/>
</dbReference>
<gene>
    <name evidence="1" type="ORF">J2X12_002912</name>
</gene>
<accession>A0AAW8ND95</accession>
<sequence length="398" mass="43475">MTKTLEELLATNQSPFLVAEKGMPATFRAGSIKKDGVLTAATGAKPSDFEATHDNLLRDRGYDPAEWRITSVTDSEWDVQTKTGTDTFQAFKFTAVPRGAAEGEAPNIDDLIAIVNEPRFMAGSAPRYMAELEAPIGDGAWVHALGDLQLFKIDGDGVEGTLRRVLASIDAGVQQYLAMLARPSHVHVAWLGDCIEGGVSQGGRNMWRTSGTLTEQVRLLRRIMLYAIDAYAPYCQRLTVVSVPGNHDEAMRLPVNTRSDDSWAIDALVAISDAIELNSDKYGHVECYVPGNDEQDVTMEIGGLVTTHIHGHQYRIGKEWDWWKGQAFGGRQAGLAKLLLYGHQHHFSIDSKGDRLRVCVPALESESTWWVHKTGEVGAPGGLVFSIIDGAPSGFTVL</sequence>
<protein>
    <submittedName>
        <fullName evidence="1">Phosphodiesterase</fullName>
    </submittedName>
</protein>